<accession>A0ABV1FS79</accession>
<sequence length="132" mass="13969">MQSNHSNRITPSHITSLGPNEIFVFGSNLQGMHGGGAARAARLYFGAKMGVGVGPQGSSYAIPTMQGGPETIQPYVDEFVEYASQHPEQVFLVTPIGCGIAGFEPADIAPLFANAVGVDNIYLPKSFWDVLA</sequence>
<gene>
    <name evidence="1" type="ORF">AAAT34_09200</name>
</gene>
<organism evidence="1 2">
    <name type="scientific">Hallella faecis</name>
    <dbReference type="NCBI Taxonomy" id="2841596"/>
    <lineage>
        <taxon>Bacteria</taxon>
        <taxon>Pseudomonadati</taxon>
        <taxon>Bacteroidota</taxon>
        <taxon>Bacteroidia</taxon>
        <taxon>Bacteroidales</taxon>
        <taxon>Prevotellaceae</taxon>
        <taxon>Hallella</taxon>
    </lineage>
</organism>
<evidence type="ECO:0000313" key="2">
    <source>
        <dbReference type="Proteomes" id="UP001487296"/>
    </source>
</evidence>
<dbReference type="EMBL" id="JBBNFP010000037">
    <property type="protein sequence ID" value="MEQ2487225.1"/>
    <property type="molecule type" value="Genomic_DNA"/>
</dbReference>
<proteinExistence type="predicted"/>
<dbReference type="Proteomes" id="UP001487296">
    <property type="component" value="Unassembled WGS sequence"/>
</dbReference>
<keyword evidence="2" id="KW-1185">Reference proteome</keyword>
<comment type="caution">
    <text evidence="1">The sequence shown here is derived from an EMBL/GenBank/DDBJ whole genome shotgun (WGS) entry which is preliminary data.</text>
</comment>
<protein>
    <recommendedName>
        <fullName evidence="3">Macro domain-containing protein</fullName>
    </recommendedName>
</protein>
<dbReference type="RefSeq" id="WP_252344957.1">
    <property type="nucleotide sequence ID" value="NZ_JAHKBE010000038.1"/>
</dbReference>
<evidence type="ECO:0008006" key="3">
    <source>
        <dbReference type="Google" id="ProtNLM"/>
    </source>
</evidence>
<name>A0ABV1FS79_9BACT</name>
<evidence type="ECO:0000313" key="1">
    <source>
        <dbReference type="EMBL" id="MEQ2487225.1"/>
    </source>
</evidence>
<reference evidence="1 2" key="1">
    <citation type="submission" date="2024-04" db="EMBL/GenBank/DDBJ databases">
        <title>Human intestinal bacterial collection.</title>
        <authorList>
            <person name="Pauvert C."/>
            <person name="Hitch T.C.A."/>
            <person name="Clavel T."/>
        </authorList>
    </citation>
    <scope>NUCLEOTIDE SEQUENCE [LARGE SCALE GENOMIC DNA]</scope>
    <source>
        <strain evidence="1 2">CLA-AA-H145</strain>
    </source>
</reference>